<dbReference type="AlphaFoldDB" id="A0A327MA15"/>
<dbReference type="EMBL" id="QLIX01000005">
    <property type="protein sequence ID" value="RAI59162.1"/>
    <property type="molecule type" value="Genomic_DNA"/>
</dbReference>
<dbReference type="RefSeq" id="WP_111469420.1">
    <property type="nucleotide sequence ID" value="NZ_QLIX01000005.1"/>
</dbReference>
<dbReference type="OrthoDB" id="9909072at2"/>
<evidence type="ECO:0000313" key="2">
    <source>
        <dbReference type="EMBL" id="RAI59162.1"/>
    </source>
</evidence>
<proteinExistence type="predicted"/>
<dbReference type="Proteomes" id="UP000249065">
    <property type="component" value="Unassembled WGS sequence"/>
</dbReference>
<keyword evidence="1" id="KW-0472">Membrane</keyword>
<keyword evidence="3" id="KW-1185">Reference proteome</keyword>
<accession>A0A327MA15</accession>
<reference evidence="3" key="1">
    <citation type="submission" date="2018-06" db="EMBL/GenBank/DDBJ databases">
        <authorList>
            <person name="Khan S.A."/>
        </authorList>
    </citation>
    <scope>NUCLEOTIDE SEQUENCE [LARGE SCALE GENOMIC DNA]</scope>
    <source>
        <strain evidence="3">DB-1506</strain>
    </source>
</reference>
<keyword evidence="1" id="KW-0812">Transmembrane</keyword>
<sequence>MSEIVQGTPPLPRDASPFTLPVRRRRIAAGPEERPARLLTMVAVAFLLASPVITVLLAVP</sequence>
<gene>
    <name evidence="2" type="ORF">DOO78_08950</name>
</gene>
<comment type="caution">
    <text evidence="2">The sequence shown here is derived from an EMBL/GenBank/DDBJ whole genome shotgun (WGS) entry which is preliminary data.</text>
</comment>
<feature type="transmembrane region" description="Helical" evidence="1">
    <location>
        <begin position="38"/>
        <end position="59"/>
    </location>
</feature>
<evidence type="ECO:0000256" key="1">
    <source>
        <dbReference type="SAM" id="Phobius"/>
    </source>
</evidence>
<name>A0A327MA15_9PROT</name>
<evidence type="ECO:0000313" key="3">
    <source>
        <dbReference type="Proteomes" id="UP000249065"/>
    </source>
</evidence>
<organism evidence="2 3">
    <name type="scientific">Roseicella frigidaeris</name>
    <dbReference type="NCBI Taxonomy" id="2230885"/>
    <lineage>
        <taxon>Bacteria</taxon>
        <taxon>Pseudomonadati</taxon>
        <taxon>Pseudomonadota</taxon>
        <taxon>Alphaproteobacteria</taxon>
        <taxon>Acetobacterales</taxon>
        <taxon>Roseomonadaceae</taxon>
        <taxon>Roseicella</taxon>
    </lineage>
</organism>
<keyword evidence="1" id="KW-1133">Transmembrane helix</keyword>
<protein>
    <submittedName>
        <fullName evidence="2">Uncharacterized protein</fullName>
    </submittedName>
</protein>